<dbReference type="Proteomes" id="UP001383192">
    <property type="component" value="Unassembled WGS sequence"/>
</dbReference>
<accession>A0AAW0BWN3</accession>
<reference evidence="3 4" key="1">
    <citation type="submission" date="2024-01" db="EMBL/GenBank/DDBJ databases">
        <title>A draft genome for a cacao thread blight-causing isolate of Paramarasmius palmivorus.</title>
        <authorList>
            <person name="Baruah I.K."/>
            <person name="Bukari Y."/>
            <person name="Amoako-Attah I."/>
            <person name="Meinhardt L.W."/>
            <person name="Bailey B.A."/>
            <person name="Cohen S.P."/>
        </authorList>
    </citation>
    <scope>NUCLEOTIDE SEQUENCE [LARGE SCALE GENOMIC DNA]</scope>
    <source>
        <strain evidence="3 4">GH-12</strain>
    </source>
</reference>
<keyword evidence="4" id="KW-1185">Reference proteome</keyword>
<protein>
    <submittedName>
        <fullName evidence="3">Uncharacterized protein</fullName>
    </submittedName>
</protein>
<keyword evidence="1" id="KW-0175">Coiled coil</keyword>
<feature type="compositionally biased region" description="Basic and acidic residues" evidence="2">
    <location>
        <begin position="112"/>
        <end position="126"/>
    </location>
</feature>
<proteinExistence type="predicted"/>
<feature type="region of interest" description="Disordered" evidence="2">
    <location>
        <begin position="112"/>
        <end position="136"/>
    </location>
</feature>
<dbReference type="AlphaFoldDB" id="A0AAW0BWN3"/>
<evidence type="ECO:0000313" key="4">
    <source>
        <dbReference type="Proteomes" id="UP001383192"/>
    </source>
</evidence>
<comment type="caution">
    <text evidence="3">The sequence shown here is derived from an EMBL/GenBank/DDBJ whole genome shotgun (WGS) entry which is preliminary data.</text>
</comment>
<evidence type="ECO:0000256" key="2">
    <source>
        <dbReference type="SAM" id="MobiDB-lite"/>
    </source>
</evidence>
<feature type="coiled-coil region" evidence="1">
    <location>
        <begin position="380"/>
        <end position="407"/>
    </location>
</feature>
<organism evidence="3 4">
    <name type="scientific">Paramarasmius palmivorus</name>
    <dbReference type="NCBI Taxonomy" id="297713"/>
    <lineage>
        <taxon>Eukaryota</taxon>
        <taxon>Fungi</taxon>
        <taxon>Dikarya</taxon>
        <taxon>Basidiomycota</taxon>
        <taxon>Agaricomycotina</taxon>
        <taxon>Agaricomycetes</taxon>
        <taxon>Agaricomycetidae</taxon>
        <taxon>Agaricales</taxon>
        <taxon>Marasmiineae</taxon>
        <taxon>Marasmiaceae</taxon>
        <taxon>Paramarasmius</taxon>
    </lineage>
</organism>
<evidence type="ECO:0000313" key="3">
    <source>
        <dbReference type="EMBL" id="KAK7030412.1"/>
    </source>
</evidence>
<gene>
    <name evidence="3" type="ORF">VNI00_014156</name>
</gene>
<evidence type="ECO:0000256" key="1">
    <source>
        <dbReference type="SAM" id="Coils"/>
    </source>
</evidence>
<name>A0AAW0BWN3_9AGAR</name>
<dbReference type="EMBL" id="JAYKXP010000076">
    <property type="protein sequence ID" value="KAK7030412.1"/>
    <property type="molecule type" value="Genomic_DNA"/>
</dbReference>
<sequence>MNSKPSILDKVTLKYQGLKASLISPEDHGNAIQILKTDLGALKIPLPSNANISVVERGTIEFFWATTVNSTLDHTLRMKLQPQNEAEQAQLKETCRKLLMCSQTVFEKIVLDRQGQRGRRDSHKGPDLPPISNGTEKPVKYYANRSWTRTEPTQQEQVLQQEAQMFLDGIGEQMKMNDSGDSSRATSMIDASPPRALSTVLLILHVTTSRVDFFFADREGFRITGVNETSGHVSGSSSSFVLPCSLADMPVPLQTKPSMPMPIPIPIPMPENVAFSSHSNHNRTLSQSNIFSAASIPQSHSATLLPPQALTVTKPIPVSQDNVPKLLAELAEIRRQIQAGLEKEQAILDELKRLNAPNIPEASPSGMMSAGSELVYKTRLKMIEKQLDEERRRRKVAEEGLKDVERECREPFVVPALLEAFLTLSNMTTQVCEE</sequence>